<accession>A0A844D0K1</accession>
<protein>
    <recommendedName>
        <fullName evidence="3">DUF2946 domain-containing protein</fullName>
    </recommendedName>
</protein>
<reference evidence="1 2" key="1">
    <citation type="submission" date="2019-05" db="EMBL/GenBank/DDBJ databases">
        <title>Roseovarius bejariae sp. nov., a moderately halophylic bacterium isolated from a saline soil in Rambla Salada (Murcia).</title>
        <authorList>
            <person name="Castro D.J."/>
            <person name="Gomez-Altuve A."/>
            <person name="Reina J.C."/>
            <person name="Rodriguez M."/>
            <person name="Sampedro I."/>
            <person name="Llamas I."/>
            <person name="Martinez-Checa F."/>
        </authorList>
    </citation>
    <scope>NUCLEOTIDE SEQUENCE [LARGE SCALE GENOMIC DNA]</scope>
    <source>
        <strain evidence="1 2">A21</strain>
    </source>
</reference>
<dbReference type="Proteomes" id="UP000564704">
    <property type="component" value="Unassembled WGS sequence"/>
</dbReference>
<evidence type="ECO:0000313" key="2">
    <source>
        <dbReference type="Proteomes" id="UP000564704"/>
    </source>
</evidence>
<proteinExistence type="predicted"/>
<evidence type="ECO:0000313" key="1">
    <source>
        <dbReference type="EMBL" id="MRU15764.1"/>
    </source>
</evidence>
<dbReference type="AlphaFoldDB" id="A0A844D0K1"/>
<dbReference type="OrthoDB" id="7863585at2"/>
<gene>
    <name evidence="1" type="ORF">FDP25_10035</name>
</gene>
<organism evidence="1 2">
    <name type="scientific">Roseovarius bejariae</name>
    <dbReference type="NCBI Taxonomy" id="2576383"/>
    <lineage>
        <taxon>Bacteria</taxon>
        <taxon>Pseudomonadati</taxon>
        <taxon>Pseudomonadota</taxon>
        <taxon>Alphaproteobacteria</taxon>
        <taxon>Rhodobacterales</taxon>
        <taxon>Roseobacteraceae</taxon>
        <taxon>Roseovarius</taxon>
    </lineage>
</organism>
<name>A0A844D0K1_9RHOB</name>
<evidence type="ECO:0008006" key="3">
    <source>
        <dbReference type="Google" id="ProtNLM"/>
    </source>
</evidence>
<keyword evidence="2" id="KW-1185">Reference proteome</keyword>
<dbReference type="EMBL" id="SZWE01000001">
    <property type="protein sequence ID" value="MRU15764.1"/>
    <property type="molecule type" value="Genomic_DNA"/>
</dbReference>
<comment type="caution">
    <text evidence="1">The sequence shown here is derived from an EMBL/GenBank/DDBJ whole genome shotgun (WGS) entry which is preliminary data.</text>
</comment>
<dbReference type="RefSeq" id="WP_154151302.1">
    <property type="nucleotide sequence ID" value="NZ_SZWE01000001.1"/>
</dbReference>
<sequence>MRHLLQHIFHAAFLAFALILAGVLAAVAEGKMAADQRGVTTMVICAGEGPATVAFDSSGNPVAPSDPAKCEFCPACIFNCVAMQSLSTSWERPERLAFQLTPRIPAVQYSGPTALWRYARGPPNEA</sequence>